<reference evidence="2 3" key="1">
    <citation type="submission" date="2023-06" db="EMBL/GenBank/DDBJ databases">
        <title>Thiopseudomonas sp. CY1220 draft genome sequence.</title>
        <authorList>
            <person name="Zhao G."/>
            <person name="An M."/>
        </authorList>
    </citation>
    <scope>NUCLEOTIDE SEQUENCE [LARGE SCALE GENOMIC DNA]</scope>
    <source>
        <strain evidence="2 3">CY1220</strain>
    </source>
</reference>
<accession>A0ABT7SKV8</accession>
<sequence length="139" mass="15622">MNSLDPIMQITINQQKHNKRDTAVDAQPSAGSFADVMQQTQQSAAKPASATQESLKTAQPEKTERNVVNEFLEWMQMTPAEKLRDRILKELGLTEADLEAMNPEQRGKIEALIAQKIREEQELQNSQKAAKEDNKLFGA</sequence>
<proteinExistence type="predicted"/>
<feature type="region of interest" description="Disordered" evidence="1">
    <location>
        <begin position="1"/>
        <end position="64"/>
    </location>
</feature>
<dbReference type="Proteomes" id="UP001241056">
    <property type="component" value="Unassembled WGS sequence"/>
</dbReference>
<keyword evidence="3" id="KW-1185">Reference proteome</keyword>
<evidence type="ECO:0000313" key="3">
    <source>
        <dbReference type="Proteomes" id="UP001241056"/>
    </source>
</evidence>
<feature type="region of interest" description="Disordered" evidence="1">
    <location>
        <begin position="120"/>
        <end position="139"/>
    </location>
</feature>
<feature type="compositionally biased region" description="Polar residues" evidence="1">
    <location>
        <begin position="37"/>
        <end position="57"/>
    </location>
</feature>
<feature type="compositionally biased region" description="Basic and acidic residues" evidence="1">
    <location>
        <begin position="129"/>
        <end position="139"/>
    </location>
</feature>
<name>A0ABT7SKV8_9GAMM</name>
<evidence type="ECO:0000256" key="1">
    <source>
        <dbReference type="SAM" id="MobiDB-lite"/>
    </source>
</evidence>
<comment type="caution">
    <text evidence="2">The sequence shown here is derived from an EMBL/GenBank/DDBJ whole genome shotgun (WGS) entry which is preliminary data.</text>
</comment>
<dbReference type="EMBL" id="JAUCDY010000001">
    <property type="protein sequence ID" value="MDM7856824.1"/>
    <property type="molecule type" value="Genomic_DNA"/>
</dbReference>
<organism evidence="2 3">
    <name type="scientific">Thiopseudomonas acetoxidans</name>
    <dbReference type="NCBI Taxonomy" id="3041622"/>
    <lineage>
        <taxon>Bacteria</taxon>
        <taxon>Pseudomonadati</taxon>
        <taxon>Pseudomonadota</taxon>
        <taxon>Gammaproteobacteria</taxon>
        <taxon>Pseudomonadales</taxon>
        <taxon>Pseudomonadaceae</taxon>
        <taxon>Thiopseudomonas</taxon>
    </lineage>
</organism>
<dbReference type="RefSeq" id="WP_289409428.1">
    <property type="nucleotide sequence ID" value="NZ_JAUCDY010000001.1"/>
</dbReference>
<evidence type="ECO:0000313" key="2">
    <source>
        <dbReference type="EMBL" id="MDM7856824.1"/>
    </source>
</evidence>
<protein>
    <submittedName>
        <fullName evidence="2">Uncharacterized protein</fullName>
    </submittedName>
</protein>
<gene>
    <name evidence="2" type="ORF">QEZ41_00805</name>
</gene>